<dbReference type="Proteomes" id="UP000696280">
    <property type="component" value="Unassembled WGS sequence"/>
</dbReference>
<evidence type="ECO:0000313" key="2">
    <source>
        <dbReference type="EMBL" id="CAG8952992.1"/>
    </source>
</evidence>
<accession>A0A9N9KWX4</accession>
<comment type="caution">
    <text evidence="2">The sequence shown here is derived from an EMBL/GenBank/DDBJ whole genome shotgun (WGS) entry which is preliminary data.</text>
</comment>
<dbReference type="OrthoDB" id="3529275at2759"/>
<organism evidence="2 3">
    <name type="scientific">Hymenoscyphus fraxineus</name>
    <dbReference type="NCBI Taxonomy" id="746836"/>
    <lineage>
        <taxon>Eukaryota</taxon>
        <taxon>Fungi</taxon>
        <taxon>Dikarya</taxon>
        <taxon>Ascomycota</taxon>
        <taxon>Pezizomycotina</taxon>
        <taxon>Leotiomycetes</taxon>
        <taxon>Helotiales</taxon>
        <taxon>Helotiaceae</taxon>
        <taxon>Hymenoscyphus</taxon>
    </lineage>
</organism>
<protein>
    <submittedName>
        <fullName evidence="2">Uncharacterized protein</fullName>
    </submittedName>
</protein>
<name>A0A9N9KWX4_9HELO</name>
<evidence type="ECO:0000313" key="3">
    <source>
        <dbReference type="Proteomes" id="UP000696280"/>
    </source>
</evidence>
<dbReference type="AlphaFoldDB" id="A0A9N9KWX4"/>
<keyword evidence="3" id="KW-1185">Reference proteome</keyword>
<feature type="region of interest" description="Disordered" evidence="1">
    <location>
        <begin position="1"/>
        <end position="31"/>
    </location>
</feature>
<sequence>MTSSFEPNDDGALPVSDSDHSLPEEPEDENPCELVKSRKDCINSGHRLLCALSRRLSELKNNPNTVKDGEILRPFLQLGGYSGYMSTSSKFGDEEKPLTDGSAGFECIITAFEDLNLDKDILFSRATVYANADESSTPADEMKETKKSLVGMIYFSQSGSDGIIIVVFNNMRENNIASSNAKIEHWSELLYQVMKNVYSDDVPDIKYLLMDSISNHSTKQRINEAHLHHPDKVFNCKGTFNPESSDPREVETCQSIVGSPNGVSIPHLLMDYPASFGQKKIERIHTWSKDWRTALAFEFAHSV</sequence>
<gene>
    <name evidence="2" type="ORF">HYFRA_00003182</name>
</gene>
<proteinExistence type="predicted"/>
<reference evidence="2" key="1">
    <citation type="submission" date="2021-07" db="EMBL/GenBank/DDBJ databases">
        <authorList>
            <person name="Durling M."/>
        </authorList>
    </citation>
    <scope>NUCLEOTIDE SEQUENCE</scope>
</reference>
<evidence type="ECO:0000256" key="1">
    <source>
        <dbReference type="SAM" id="MobiDB-lite"/>
    </source>
</evidence>
<dbReference type="EMBL" id="CAJVRL010000049">
    <property type="protein sequence ID" value="CAG8952992.1"/>
    <property type="molecule type" value="Genomic_DNA"/>
</dbReference>